<evidence type="ECO:0000313" key="1">
    <source>
        <dbReference type="EMBL" id="GFQ86157.1"/>
    </source>
</evidence>
<name>A0A8X6FQM6_TRICU</name>
<dbReference type="OrthoDB" id="6419202at2759"/>
<gene>
    <name evidence="1" type="primary">AVEN_106593_1</name>
    <name evidence="1" type="ORF">TNCT_22671</name>
</gene>
<dbReference type="Proteomes" id="UP000887116">
    <property type="component" value="Unassembled WGS sequence"/>
</dbReference>
<evidence type="ECO:0000313" key="2">
    <source>
        <dbReference type="Proteomes" id="UP000887116"/>
    </source>
</evidence>
<comment type="caution">
    <text evidence="1">The sequence shown here is derived from an EMBL/GenBank/DDBJ whole genome shotgun (WGS) entry which is preliminary data.</text>
</comment>
<dbReference type="EMBL" id="BMAO01003174">
    <property type="protein sequence ID" value="GFQ86157.1"/>
    <property type="molecule type" value="Genomic_DNA"/>
</dbReference>
<proteinExistence type="predicted"/>
<sequence>MTFSPIALQHLAVIQTAICVTNDPIVKYMEEKLETPLCLLMNDTLRQCIRVKTPPKIPQLFEGELMKLLRPISLEIERWKEDHSRILDTRQNFAKYFIWKNLGIISRQATAQAIIESDHLDVKDRFALACFYCFEDAIMTLWDEISPLGKTRIICRSEIVRVWKYYLESGSKVNDEFCFWALRDDNPYATCYLLSKLTPDERDTFLGDIPFKTFPISMNVLGFCYTQMNENSQALMIEKHPLKMLLWFLNWPLQSLFLKKLDIAYEYLTEKEFQSVLFFLLLERILTDWHDFDYVNILKKFWNLSPLKFKSYVLDGIYGRMFKKILDHDWNEGLPKNYLPFGVQLLSSQYRLKYAENNYNLRRKTYLDLVAGNTAAFSS</sequence>
<accession>A0A8X6FQM6</accession>
<dbReference type="AlphaFoldDB" id="A0A8X6FQM6"/>
<reference evidence="1" key="1">
    <citation type="submission" date="2020-07" db="EMBL/GenBank/DDBJ databases">
        <title>Multicomponent nature underlies the extraordinary mechanical properties of spider dragline silk.</title>
        <authorList>
            <person name="Kono N."/>
            <person name="Nakamura H."/>
            <person name="Mori M."/>
            <person name="Yoshida Y."/>
            <person name="Ohtoshi R."/>
            <person name="Malay A.D."/>
            <person name="Moran D.A.P."/>
            <person name="Tomita M."/>
            <person name="Numata K."/>
            <person name="Arakawa K."/>
        </authorList>
    </citation>
    <scope>NUCLEOTIDE SEQUENCE</scope>
</reference>
<protein>
    <submittedName>
        <fullName evidence="1">Uncharacterized protein</fullName>
    </submittedName>
</protein>
<organism evidence="1 2">
    <name type="scientific">Trichonephila clavata</name>
    <name type="common">Joro spider</name>
    <name type="synonym">Nephila clavata</name>
    <dbReference type="NCBI Taxonomy" id="2740835"/>
    <lineage>
        <taxon>Eukaryota</taxon>
        <taxon>Metazoa</taxon>
        <taxon>Ecdysozoa</taxon>
        <taxon>Arthropoda</taxon>
        <taxon>Chelicerata</taxon>
        <taxon>Arachnida</taxon>
        <taxon>Araneae</taxon>
        <taxon>Araneomorphae</taxon>
        <taxon>Entelegynae</taxon>
        <taxon>Araneoidea</taxon>
        <taxon>Nephilidae</taxon>
        <taxon>Trichonephila</taxon>
    </lineage>
</organism>
<keyword evidence="2" id="KW-1185">Reference proteome</keyword>